<reference evidence="1 2" key="1">
    <citation type="submission" date="2021-07" db="EMBL/GenBank/DDBJ databases">
        <title>Alteriqipengyuania abyssalis NZ-12B nov, sp.nov isolated from deep sea sponge in pacific ocean.</title>
        <authorList>
            <person name="Tareen S."/>
            <person name="Wink J."/>
        </authorList>
    </citation>
    <scope>NUCLEOTIDE SEQUENCE [LARGE SCALE GENOMIC DNA]</scope>
    <source>
        <strain evidence="1 2">NZ-12B</strain>
    </source>
</reference>
<dbReference type="Proteomes" id="UP000759298">
    <property type="component" value="Unassembled WGS sequence"/>
</dbReference>
<keyword evidence="2" id="KW-1185">Reference proteome</keyword>
<dbReference type="RefSeq" id="WP_222825365.1">
    <property type="nucleotide sequence ID" value="NZ_JAHWXP010000003.1"/>
</dbReference>
<evidence type="ECO:0000313" key="1">
    <source>
        <dbReference type="EMBL" id="MBY8337874.1"/>
    </source>
</evidence>
<dbReference type="EMBL" id="JAHWXP010000003">
    <property type="protein sequence ID" value="MBY8337874.1"/>
    <property type="molecule type" value="Genomic_DNA"/>
</dbReference>
<name>A0ABS7PFP6_9SPHN</name>
<evidence type="ECO:0000313" key="2">
    <source>
        <dbReference type="Proteomes" id="UP000759298"/>
    </source>
</evidence>
<proteinExistence type="predicted"/>
<protein>
    <recommendedName>
        <fullName evidence="3">Flagellar protein FlgN</fullName>
    </recommendedName>
</protein>
<sequence length="140" mass="15317">MIETILDAARSIASLMDEETEALGQRGRLADHAELVAAKRRLVAQMEAEIVRLNRETPNWLRDLDAEQDASLTEAMGTLQAAAMSNATVVRRQRDLSNDLIDAVAAEAKRLTGNSSCSYRDTGSVTWRQDSSPISVNTSL</sequence>
<accession>A0ABS7PFP6</accession>
<gene>
    <name evidence="1" type="ORF">KYN89_12555</name>
</gene>
<evidence type="ECO:0008006" key="3">
    <source>
        <dbReference type="Google" id="ProtNLM"/>
    </source>
</evidence>
<comment type="caution">
    <text evidence="1">The sequence shown here is derived from an EMBL/GenBank/DDBJ whole genome shotgun (WGS) entry which is preliminary data.</text>
</comment>
<organism evidence="1 2">
    <name type="scientific">Alteriqipengyuania abyssalis</name>
    <dbReference type="NCBI Taxonomy" id="2860200"/>
    <lineage>
        <taxon>Bacteria</taxon>
        <taxon>Pseudomonadati</taxon>
        <taxon>Pseudomonadota</taxon>
        <taxon>Alphaproteobacteria</taxon>
        <taxon>Sphingomonadales</taxon>
        <taxon>Erythrobacteraceae</taxon>
        <taxon>Alteriqipengyuania</taxon>
    </lineage>
</organism>